<evidence type="ECO:0000313" key="1">
    <source>
        <dbReference type="EMBL" id="CAE7454254.1"/>
    </source>
</evidence>
<dbReference type="Proteomes" id="UP000601435">
    <property type="component" value="Unassembled WGS sequence"/>
</dbReference>
<sequence>MSAPATDDEALPPSLVAPGLYLGTAEHARCRCALHEYERPLDPSEGCVPIRAIINVSATEPNHFANANSAEAELDDDERSLCFQYHRCIPEDGEALVQAACFAEQQLRAKRPVLVHEGAEQSGQASAVIAALLVRQQWTAAEAVKAVHGRRPCASPSSAVLGSLGCAASSFSGGG</sequence>
<reference evidence="1" key="1">
    <citation type="submission" date="2021-02" db="EMBL/GenBank/DDBJ databases">
        <authorList>
            <person name="Dougan E. K."/>
            <person name="Rhodes N."/>
            <person name="Thang M."/>
            <person name="Chan C."/>
        </authorList>
    </citation>
    <scope>NUCLEOTIDE SEQUENCE</scope>
</reference>
<dbReference type="AlphaFoldDB" id="A0A812RXI2"/>
<keyword evidence="2" id="KW-1185">Reference proteome</keyword>
<protein>
    <submittedName>
        <fullName evidence="1">Dusp4 protein</fullName>
    </submittedName>
</protein>
<dbReference type="InterPro" id="IPR029021">
    <property type="entry name" value="Prot-tyrosine_phosphatase-like"/>
</dbReference>
<comment type="caution">
    <text evidence="1">The sequence shown here is derived from an EMBL/GenBank/DDBJ whole genome shotgun (WGS) entry which is preliminary data.</text>
</comment>
<organism evidence="1 2">
    <name type="scientific">Symbiodinium necroappetens</name>
    <dbReference type="NCBI Taxonomy" id="1628268"/>
    <lineage>
        <taxon>Eukaryota</taxon>
        <taxon>Sar</taxon>
        <taxon>Alveolata</taxon>
        <taxon>Dinophyceae</taxon>
        <taxon>Suessiales</taxon>
        <taxon>Symbiodiniaceae</taxon>
        <taxon>Symbiodinium</taxon>
    </lineage>
</organism>
<gene>
    <name evidence="1" type="primary">Dusp4</name>
    <name evidence="1" type="ORF">SNEC2469_LOCUS12610</name>
</gene>
<proteinExistence type="predicted"/>
<dbReference type="Gene3D" id="3.90.190.10">
    <property type="entry name" value="Protein tyrosine phosphatase superfamily"/>
    <property type="match status" value="1"/>
</dbReference>
<evidence type="ECO:0000313" key="2">
    <source>
        <dbReference type="Proteomes" id="UP000601435"/>
    </source>
</evidence>
<dbReference type="SUPFAM" id="SSF52799">
    <property type="entry name" value="(Phosphotyrosine protein) phosphatases II"/>
    <property type="match status" value="1"/>
</dbReference>
<name>A0A812RXI2_9DINO</name>
<dbReference type="CDD" id="cd14498">
    <property type="entry name" value="DSP"/>
    <property type="match status" value="1"/>
</dbReference>
<dbReference type="EMBL" id="CAJNJA010020031">
    <property type="protein sequence ID" value="CAE7454254.1"/>
    <property type="molecule type" value="Genomic_DNA"/>
</dbReference>
<accession>A0A812RXI2</accession>